<sequence length="44" mass="5213">MISQKKSTNYFIGQNSTIKYNLNDLNFFKLIKAFISKYLSVFPF</sequence>
<dbReference type="AlphaFoldDB" id="A0A915AXN8"/>
<protein>
    <submittedName>
        <fullName evidence="2">Uncharacterized protein</fullName>
    </submittedName>
</protein>
<name>A0A915AXN8_PARUN</name>
<organism evidence="1 2">
    <name type="scientific">Parascaris univalens</name>
    <name type="common">Nematode worm</name>
    <dbReference type="NCBI Taxonomy" id="6257"/>
    <lineage>
        <taxon>Eukaryota</taxon>
        <taxon>Metazoa</taxon>
        <taxon>Ecdysozoa</taxon>
        <taxon>Nematoda</taxon>
        <taxon>Chromadorea</taxon>
        <taxon>Rhabditida</taxon>
        <taxon>Spirurina</taxon>
        <taxon>Ascaridomorpha</taxon>
        <taxon>Ascaridoidea</taxon>
        <taxon>Ascarididae</taxon>
        <taxon>Parascaris</taxon>
    </lineage>
</organism>
<evidence type="ECO:0000313" key="2">
    <source>
        <dbReference type="WBParaSite" id="PgR019_g097_t02"/>
    </source>
</evidence>
<accession>A0A915AXN8</accession>
<evidence type="ECO:0000313" key="1">
    <source>
        <dbReference type="Proteomes" id="UP000887569"/>
    </source>
</evidence>
<dbReference type="Proteomes" id="UP000887569">
    <property type="component" value="Unplaced"/>
</dbReference>
<keyword evidence="1" id="KW-1185">Reference proteome</keyword>
<proteinExistence type="predicted"/>
<dbReference type="WBParaSite" id="PgR019_g097_t02">
    <property type="protein sequence ID" value="PgR019_g097_t02"/>
    <property type="gene ID" value="PgR019_g097"/>
</dbReference>
<reference evidence="2" key="1">
    <citation type="submission" date="2022-11" db="UniProtKB">
        <authorList>
            <consortium name="WormBaseParasite"/>
        </authorList>
    </citation>
    <scope>IDENTIFICATION</scope>
</reference>